<proteinExistence type="predicted"/>
<feature type="transmembrane region" description="Helical" evidence="1">
    <location>
        <begin position="201"/>
        <end position="223"/>
    </location>
</feature>
<evidence type="ECO:0000313" key="3">
    <source>
        <dbReference type="Proteomes" id="UP000325292"/>
    </source>
</evidence>
<evidence type="ECO:0000313" key="2">
    <source>
        <dbReference type="EMBL" id="AUW92632.1"/>
    </source>
</evidence>
<feature type="transmembrane region" description="Helical" evidence="1">
    <location>
        <begin position="20"/>
        <end position="41"/>
    </location>
</feature>
<keyword evidence="3" id="KW-1185">Reference proteome</keyword>
<evidence type="ECO:0008006" key="4">
    <source>
        <dbReference type="Google" id="ProtNLM"/>
    </source>
</evidence>
<dbReference type="EMBL" id="CP019454">
    <property type="protein sequence ID" value="AUW92632.1"/>
    <property type="molecule type" value="Genomic_DNA"/>
</dbReference>
<feature type="transmembrane region" description="Helical" evidence="1">
    <location>
        <begin position="138"/>
        <end position="164"/>
    </location>
</feature>
<feature type="transmembrane region" description="Helical" evidence="1">
    <location>
        <begin position="53"/>
        <end position="74"/>
    </location>
</feature>
<feature type="transmembrane region" description="Helical" evidence="1">
    <location>
        <begin position="94"/>
        <end position="118"/>
    </location>
</feature>
<feature type="transmembrane region" description="Helical" evidence="1">
    <location>
        <begin position="257"/>
        <end position="279"/>
    </location>
</feature>
<dbReference type="InterPro" id="IPR046084">
    <property type="entry name" value="TrbL_4"/>
</dbReference>
<sequence length="327" mass="34763">MNHLIFGGIDYVVNEIVQWIIWAVGWIAVGIGHLALLQSHLPWVRNMRTDTDAVAVALLGVYAAYKAFHAYIAWNEGTADPDGSVFVKSLLRTLIYIAISGTLAIAVFNWGLAFSAYLTSTTMLHAAQSFHGVLGNILALPGALIGAQLAFDLAVLGGVVLLVIVSVQVAIRAAELAVYVVAAPLVALGQMNPDGGTWSSWWTNLVILSLSQAVQMLCFVGMVESTQVLTTPADTRWLQTLLVHAPVAAPVVMQGDILMAAVNIIFTVLLMIGWLVVAVRGPHLLKQWAYHSGVGGGMMYVGTSVGRAMGQQAGATMGGRIGAFFKP</sequence>
<organism evidence="2 3">
    <name type="scientific">Sulfobacillus thermotolerans</name>
    <dbReference type="NCBI Taxonomy" id="338644"/>
    <lineage>
        <taxon>Bacteria</taxon>
        <taxon>Bacillati</taxon>
        <taxon>Bacillota</taxon>
        <taxon>Clostridia</taxon>
        <taxon>Eubacteriales</taxon>
        <taxon>Clostridiales Family XVII. Incertae Sedis</taxon>
        <taxon>Sulfobacillus</taxon>
    </lineage>
</organism>
<evidence type="ECO:0000256" key="1">
    <source>
        <dbReference type="SAM" id="Phobius"/>
    </source>
</evidence>
<keyword evidence="1" id="KW-0472">Membrane</keyword>
<dbReference type="Proteomes" id="UP000325292">
    <property type="component" value="Chromosome"/>
</dbReference>
<name>A0ABM6RMP5_9FIRM</name>
<dbReference type="Pfam" id="PF19597">
    <property type="entry name" value="TrbL_4"/>
    <property type="match status" value="1"/>
</dbReference>
<reference evidence="2 3" key="1">
    <citation type="journal article" date="2019" name="Sci. Rep.">
        <title>Sulfobacillus thermotolerans: new insights into resistance and metabolic capacities of acidophilic chemolithotrophs.</title>
        <authorList>
            <person name="Panyushkina A.E."/>
            <person name="Babenko V.V."/>
            <person name="Nikitina A.S."/>
            <person name="Selezneva O.V."/>
            <person name="Tsaplina I.A."/>
            <person name="Letarova M.A."/>
            <person name="Kostryukova E.S."/>
            <person name="Letarov A.V."/>
        </authorList>
    </citation>
    <scope>NUCLEOTIDE SEQUENCE [LARGE SCALE GENOMIC DNA]</scope>
    <source>
        <strain evidence="2 3">Kr1</strain>
    </source>
</reference>
<keyword evidence="1" id="KW-1133">Transmembrane helix</keyword>
<keyword evidence="1" id="KW-0812">Transmembrane</keyword>
<protein>
    <recommendedName>
        <fullName evidence="4">Type IV secretion system protein</fullName>
    </recommendedName>
</protein>
<feature type="transmembrane region" description="Helical" evidence="1">
    <location>
        <begin position="170"/>
        <end position="189"/>
    </location>
</feature>
<gene>
    <name evidence="2" type="ORF">BXT84_00585</name>
</gene>
<accession>A0ABM6RMP5</accession>